<protein>
    <recommendedName>
        <fullName evidence="11">SBP-type domain-containing protein</fullName>
    </recommendedName>
</protein>
<dbReference type="PANTHER" id="PTHR31251:SF180">
    <property type="entry name" value="SBP-TYPE DOMAIN-CONTAINING PROTEIN"/>
    <property type="match status" value="1"/>
</dbReference>
<dbReference type="PANTHER" id="PTHR31251">
    <property type="entry name" value="SQUAMOSA PROMOTER-BINDING-LIKE PROTEIN 4"/>
    <property type="match status" value="1"/>
</dbReference>
<dbReference type="Pfam" id="PF03110">
    <property type="entry name" value="SBP"/>
    <property type="match status" value="1"/>
</dbReference>
<sequence length="381" mass="42095">MDFEGNNMFANREQNCGGNSNNSTHFSWDLWEPSSSNNSTLINTFYAPGATDTAETSAAVSATTQAGLANALMFLPQASGRNGSTVADRDHDGGGIGVDHGGHHQHRQRLQQQEALYSGDGAHVHLDPHLMCLKLGKRHYFEDANAPLGGGGGGFALAGKRGRGFYGGSAKAATTVPRCQVEGCHVALLNAKEYHRRHKVCEMHSKAAKVVVLGLEQRFCQQCSRFHVVSEFDDSKRSCRRRLAGHNERRRKSFHDSVTRNSSSQENKLLAGGFPYLSSPPPPSSGCALSLLSSSKSADHYSWLCPADLSARCSAALRELIAENRAAAMAKQIILERDWHYSHHHHHHHHQEDEDEDDDHNKEIPLQYNFNFSQQQHQIFP</sequence>
<dbReference type="InterPro" id="IPR044817">
    <property type="entry name" value="SBP-like"/>
</dbReference>
<name>A0AAE1MKD9_9FABA</name>
<keyword evidence="3 9" id="KW-0863">Zinc-finger</keyword>
<evidence type="ECO:0000256" key="4">
    <source>
        <dbReference type="ARBA" id="ARBA00022833"/>
    </source>
</evidence>
<comment type="subcellular location">
    <subcellularLocation>
        <location evidence="1">Nucleus</location>
    </subcellularLocation>
</comment>
<dbReference type="FunFam" id="4.10.1100.10:FF:000001">
    <property type="entry name" value="Squamosa promoter-binding-like protein 14"/>
    <property type="match status" value="1"/>
</dbReference>
<keyword evidence="13" id="KW-1185">Reference proteome</keyword>
<dbReference type="SUPFAM" id="SSF103612">
    <property type="entry name" value="SBT domain"/>
    <property type="match status" value="1"/>
</dbReference>
<dbReference type="InterPro" id="IPR036893">
    <property type="entry name" value="SBP_sf"/>
</dbReference>
<comment type="caution">
    <text evidence="12">The sequence shown here is derived from an EMBL/GenBank/DDBJ whole genome shotgun (WGS) entry which is preliminary data.</text>
</comment>
<reference evidence="12" key="1">
    <citation type="submission" date="2023-10" db="EMBL/GenBank/DDBJ databases">
        <title>Chromosome-level genome of the transformable northern wattle, Acacia crassicarpa.</title>
        <authorList>
            <person name="Massaro I."/>
            <person name="Sinha N.R."/>
            <person name="Poethig S."/>
            <person name="Leichty A.R."/>
        </authorList>
    </citation>
    <scope>NUCLEOTIDE SEQUENCE</scope>
    <source>
        <strain evidence="12">Acra3RX</strain>
        <tissue evidence="12">Leaf</tissue>
    </source>
</reference>
<feature type="domain" description="SBP-type" evidence="11">
    <location>
        <begin position="176"/>
        <end position="253"/>
    </location>
</feature>
<dbReference type="InterPro" id="IPR004333">
    <property type="entry name" value="SBP_dom"/>
</dbReference>
<keyword evidence="7" id="KW-0804">Transcription</keyword>
<dbReference type="PROSITE" id="PS51141">
    <property type="entry name" value="ZF_SBP"/>
    <property type="match status" value="1"/>
</dbReference>
<keyword evidence="6" id="KW-0238">DNA-binding</keyword>
<proteinExistence type="predicted"/>
<keyword evidence="4" id="KW-0862">Zinc</keyword>
<evidence type="ECO:0000256" key="1">
    <source>
        <dbReference type="ARBA" id="ARBA00004123"/>
    </source>
</evidence>
<feature type="region of interest" description="Disordered" evidence="10">
    <location>
        <begin position="1"/>
        <end position="20"/>
    </location>
</feature>
<accession>A0AAE1MKD9</accession>
<dbReference type="Proteomes" id="UP001293593">
    <property type="component" value="Unassembled WGS sequence"/>
</dbReference>
<dbReference type="Gene3D" id="4.10.1100.10">
    <property type="entry name" value="Transcription factor, SBP-box domain"/>
    <property type="match status" value="1"/>
</dbReference>
<evidence type="ECO:0000256" key="5">
    <source>
        <dbReference type="ARBA" id="ARBA00023015"/>
    </source>
</evidence>
<dbReference type="EMBL" id="JAWXYG010000007">
    <property type="protein sequence ID" value="KAK4267895.1"/>
    <property type="molecule type" value="Genomic_DNA"/>
</dbReference>
<evidence type="ECO:0000259" key="11">
    <source>
        <dbReference type="PROSITE" id="PS51141"/>
    </source>
</evidence>
<evidence type="ECO:0000313" key="12">
    <source>
        <dbReference type="EMBL" id="KAK4267895.1"/>
    </source>
</evidence>
<dbReference type="GO" id="GO:0005634">
    <property type="term" value="C:nucleus"/>
    <property type="evidence" value="ECO:0007669"/>
    <property type="project" value="UniProtKB-SubCell"/>
</dbReference>
<organism evidence="12 13">
    <name type="scientific">Acacia crassicarpa</name>
    <name type="common">northern wattle</name>
    <dbReference type="NCBI Taxonomy" id="499986"/>
    <lineage>
        <taxon>Eukaryota</taxon>
        <taxon>Viridiplantae</taxon>
        <taxon>Streptophyta</taxon>
        <taxon>Embryophyta</taxon>
        <taxon>Tracheophyta</taxon>
        <taxon>Spermatophyta</taxon>
        <taxon>Magnoliopsida</taxon>
        <taxon>eudicotyledons</taxon>
        <taxon>Gunneridae</taxon>
        <taxon>Pentapetalae</taxon>
        <taxon>rosids</taxon>
        <taxon>fabids</taxon>
        <taxon>Fabales</taxon>
        <taxon>Fabaceae</taxon>
        <taxon>Caesalpinioideae</taxon>
        <taxon>mimosoid clade</taxon>
        <taxon>Acacieae</taxon>
        <taxon>Acacia</taxon>
    </lineage>
</organism>
<dbReference type="GO" id="GO:0003677">
    <property type="term" value="F:DNA binding"/>
    <property type="evidence" value="ECO:0007669"/>
    <property type="project" value="UniProtKB-KW"/>
</dbReference>
<evidence type="ECO:0000256" key="3">
    <source>
        <dbReference type="ARBA" id="ARBA00022771"/>
    </source>
</evidence>
<evidence type="ECO:0000313" key="13">
    <source>
        <dbReference type="Proteomes" id="UP001293593"/>
    </source>
</evidence>
<dbReference type="GO" id="GO:0008270">
    <property type="term" value="F:zinc ion binding"/>
    <property type="evidence" value="ECO:0007669"/>
    <property type="project" value="UniProtKB-KW"/>
</dbReference>
<evidence type="ECO:0000256" key="8">
    <source>
        <dbReference type="ARBA" id="ARBA00023242"/>
    </source>
</evidence>
<keyword evidence="8" id="KW-0539">Nucleus</keyword>
<keyword evidence="2" id="KW-0479">Metal-binding</keyword>
<evidence type="ECO:0000256" key="2">
    <source>
        <dbReference type="ARBA" id="ARBA00022723"/>
    </source>
</evidence>
<keyword evidence="5" id="KW-0805">Transcription regulation</keyword>
<evidence type="ECO:0000256" key="9">
    <source>
        <dbReference type="PROSITE-ProRule" id="PRU00470"/>
    </source>
</evidence>
<feature type="compositionally biased region" description="Polar residues" evidence="10">
    <location>
        <begin position="8"/>
        <end position="20"/>
    </location>
</feature>
<evidence type="ECO:0000256" key="7">
    <source>
        <dbReference type="ARBA" id="ARBA00023163"/>
    </source>
</evidence>
<evidence type="ECO:0000256" key="10">
    <source>
        <dbReference type="SAM" id="MobiDB-lite"/>
    </source>
</evidence>
<evidence type="ECO:0000256" key="6">
    <source>
        <dbReference type="ARBA" id="ARBA00023125"/>
    </source>
</evidence>
<gene>
    <name evidence="12" type="ORF">QN277_024619</name>
</gene>
<dbReference type="AlphaFoldDB" id="A0AAE1MKD9"/>